<protein>
    <submittedName>
        <fullName evidence="1">Uncharacterized protein</fullName>
    </submittedName>
</protein>
<accession>A0A835AXP3</accession>
<evidence type="ECO:0000313" key="2">
    <source>
        <dbReference type="Proteomes" id="UP000636709"/>
    </source>
</evidence>
<evidence type="ECO:0000313" key="1">
    <source>
        <dbReference type="EMBL" id="KAF8675511.1"/>
    </source>
</evidence>
<dbReference type="AlphaFoldDB" id="A0A835AXP3"/>
<dbReference type="OrthoDB" id="675438at2759"/>
<keyword evidence="2" id="KW-1185">Reference proteome</keyword>
<name>A0A835AXP3_9POAL</name>
<organism evidence="1 2">
    <name type="scientific">Digitaria exilis</name>
    <dbReference type="NCBI Taxonomy" id="1010633"/>
    <lineage>
        <taxon>Eukaryota</taxon>
        <taxon>Viridiplantae</taxon>
        <taxon>Streptophyta</taxon>
        <taxon>Embryophyta</taxon>
        <taxon>Tracheophyta</taxon>
        <taxon>Spermatophyta</taxon>
        <taxon>Magnoliopsida</taxon>
        <taxon>Liliopsida</taxon>
        <taxon>Poales</taxon>
        <taxon>Poaceae</taxon>
        <taxon>PACMAD clade</taxon>
        <taxon>Panicoideae</taxon>
        <taxon>Panicodae</taxon>
        <taxon>Paniceae</taxon>
        <taxon>Anthephorinae</taxon>
        <taxon>Digitaria</taxon>
    </lineage>
</organism>
<proteinExistence type="predicted"/>
<gene>
    <name evidence="1" type="ORF">HU200_047687</name>
</gene>
<comment type="caution">
    <text evidence="1">The sequence shown here is derived from an EMBL/GenBank/DDBJ whole genome shotgun (WGS) entry which is preliminary data.</text>
</comment>
<reference evidence="1" key="1">
    <citation type="submission" date="2020-07" db="EMBL/GenBank/DDBJ databases">
        <title>Genome sequence and genetic diversity analysis of an under-domesticated orphan crop, white fonio (Digitaria exilis).</title>
        <authorList>
            <person name="Bennetzen J.L."/>
            <person name="Chen S."/>
            <person name="Ma X."/>
            <person name="Wang X."/>
            <person name="Yssel A.E.J."/>
            <person name="Chaluvadi S.R."/>
            <person name="Johnson M."/>
            <person name="Gangashetty P."/>
            <person name="Hamidou F."/>
            <person name="Sanogo M.D."/>
            <person name="Zwaenepoel A."/>
            <person name="Wallace J."/>
            <person name="Van De Peer Y."/>
            <person name="Van Deynze A."/>
        </authorList>
    </citation>
    <scope>NUCLEOTIDE SEQUENCE</scope>
    <source>
        <tissue evidence="1">Leaves</tissue>
    </source>
</reference>
<dbReference type="EMBL" id="JACEFO010002180">
    <property type="protein sequence ID" value="KAF8675511.1"/>
    <property type="molecule type" value="Genomic_DNA"/>
</dbReference>
<dbReference type="Proteomes" id="UP000636709">
    <property type="component" value="Unassembled WGS sequence"/>
</dbReference>
<sequence>MVLTSRSDFSSCIFREVIILAAWSIWSNRNNITFDGKTLYFAAWRAHFTSEVNLVTLRAKPEIKERLKSFLSSL</sequence>